<dbReference type="InParanoid" id="A0A369K326"/>
<evidence type="ECO:0000256" key="1">
    <source>
        <dbReference type="SAM" id="MobiDB-lite"/>
    </source>
</evidence>
<dbReference type="Proteomes" id="UP000076154">
    <property type="component" value="Unassembled WGS sequence"/>
</dbReference>
<evidence type="ECO:0000313" key="3">
    <source>
        <dbReference type="Proteomes" id="UP000076154"/>
    </source>
</evidence>
<gene>
    <name evidence="2" type="ORF">Hypma_002278</name>
</gene>
<comment type="caution">
    <text evidence="2">The sequence shown here is derived from an EMBL/GenBank/DDBJ whole genome shotgun (WGS) entry which is preliminary data.</text>
</comment>
<proteinExistence type="predicted"/>
<feature type="region of interest" description="Disordered" evidence="1">
    <location>
        <begin position="1"/>
        <end position="49"/>
    </location>
</feature>
<feature type="compositionally biased region" description="Basic and acidic residues" evidence="1">
    <location>
        <begin position="77"/>
        <end position="87"/>
    </location>
</feature>
<name>A0A369K326_HYPMA</name>
<dbReference type="AlphaFoldDB" id="A0A369K326"/>
<sequence length="97" mass="10835">MSTLLHNNHNDQHATQPLPAAPHQSAASKLSPQKKTDPKSPSIRTSDFERHLVGFSITTPLTFFTVLPRILPQSHGASHDPDSDMSRPRLRTFTFHT</sequence>
<dbReference type="EMBL" id="LUEZ02000013">
    <property type="protein sequence ID" value="RDB27890.1"/>
    <property type="molecule type" value="Genomic_DNA"/>
</dbReference>
<protein>
    <submittedName>
        <fullName evidence="2">Uncharacterized protein</fullName>
    </submittedName>
</protein>
<evidence type="ECO:0000313" key="2">
    <source>
        <dbReference type="EMBL" id="RDB27890.1"/>
    </source>
</evidence>
<accession>A0A369K326</accession>
<feature type="region of interest" description="Disordered" evidence="1">
    <location>
        <begin position="72"/>
        <end position="97"/>
    </location>
</feature>
<keyword evidence="3" id="KW-1185">Reference proteome</keyword>
<reference evidence="2" key="1">
    <citation type="submission" date="2018-04" db="EMBL/GenBank/DDBJ databases">
        <title>Whole genome sequencing of Hypsizygus marmoreus.</title>
        <authorList>
            <person name="Choi I.-G."/>
            <person name="Min B."/>
            <person name="Kim J.-G."/>
            <person name="Kim S."/>
            <person name="Oh Y.-L."/>
            <person name="Kong W.-S."/>
            <person name="Park H."/>
            <person name="Jeong J."/>
            <person name="Song E.-S."/>
        </authorList>
    </citation>
    <scope>NUCLEOTIDE SEQUENCE [LARGE SCALE GENOMIC DNA]</scope>
    <source>
        <strain evidence="2">51987-8</strain>
    </source>
</reference>
<organism evidence="2 3">
    <name type="scientific">Hypsizygus marmoreus</name>
    <name type="common">White beech mushroom</name>
    <name type="synonym">Agaricus marmoreus</name>
    <dbReference type="NCBI Taxonomy" id="39966"/>
    <lineage>
        <taxon>Eukaryota</taxon>
        <taxon>Fungi</taxon>
        <taxon>Dikarya</taxon>
        <taxon>Basidiomycota</taxon>
        <taxon>Agaricomycotina</taxon>
        <taxon>Agaricomycetes</taxon>
        <taxon>Agaricomycetidae</taxon>
        <taxon>Agaricales</taxon>
        <taxon>Tricholomatineae</taxon>
        <taxon>Lyophyllaceae</taxon>
        <taxon>Hypsizygus</taxon>
    </lineage>
</organism>